<organism evidence="1 2">
    <name type="scientific">Algibacter mikhailovii</name>
    <dbReference type="NCBI Taxonomy" id="425498"/>
    <lineage>
        <taxon>Bacteria</taxon>
        <taxon>Pseudomonadati</taxon>
        <taxon>Bacteroidota</taxon>
        <taxon>Flavobacteriia</taxon>
        <taxon>Flavobacteriales</taxon>
        <taxon>Flavobacteriaceae</taxon>
        <taxon>Algibacter</taxon>
    </lineage>
</organism>
<name>A0A918VCI2_9FLAO</name>
<evidence type="ECO:0000313" key="2">
    <source>
        <dbReference type="Proteomes" id="UP000636004"/>
    </source>
</evidence>
<evidence type="ECO:0000313" key="1">
    <source>
        <dbReference type="EMBL" id="GGZ88179.1"/>
    </source>
</evidence>
<dbReference type="EMBL" id="BMWZ01000006">
    <property type="protein sequence ID" value="GGZ88179.1"/>
    <property type="molecule type" value="Genomic_DNA"/>
</dbReference>
<dbReference type="RefSeq" id="WP_189361768.1">
    <property type="nucleotide sequence ID" value="NZ_BMWZ01000006.1"/>
</dbReference>
<reference evidence="1" key="1">
    <citation type="journal article" date="2014" name="Int. J. Syst. Evol. Microbiol.">
        <title>Complete genome sequence of Corynebacterium casei LMG S-19264T (=DSM 44701T), isolated from a smear-ripened cheese.</title>
        <authorList>
            <consortium name="US DOE Joint Genome Institute (JGI-PGF)"/>
            <person name="Walter F."/>
            <person name="Albersmeier A."/>
            <person name="Kalinowski J."/>
            <person name="Ruckert C."/>
        </authorList>
    </citation>
    <scope>NUCLEOTIDE SEQUENCE</scope>
    <source>
        <strain evidence="1">KCTC 12710</strain>
    </source>
</reference>
<gene>
    <name evidence="1" type="ORF">GCM10007028_28130</name>
</gene>
<dbReference type="PANTHER" id="PTHR41260">
    <property type="entry name" value="PROTEIN ECSC"/>
    <property type="match status" value="1"/>
</dbReference>
<dbReference type="Proteomes" id="UP000636004">
    <property type="component" value="Unassembled WGS sequence"/>
</dbReference>
<reference evidence="1" key="2">
    <citation type="submission" date="2020-09" db="EMBL/GenBank/DDBJ databases">
        <authorList>
            <person name="Sun Q."/>
            <person name="Kim S."/>
        </authorList>
    </citation>
    <scope>NUCLEOTIDE SEQUENCE</scope>
    <source>
        <strain evidence="1">KCTC 12710</strain>
    </source>
</reference>
<dbReference type="AlphaFoldDB" id="A0A918VCI2"/>
<protein>
    <submittedName>
        <fullName evidence="1">Peptidase</fullName>
    </submittedName>
</protein>
<proteinExistence type="predicted"/>
<sequence>MSSQLDKHIISDQDLQAIKKAKNDMENLSWAILGVNKLGNTLETGIQYVPNRVLTLIQTSTEKMLNGILKANLLTISRNKAFKKPSNKTYKTVVAGTGAAGGFLGSTTGIGTTIFIAEMTLTTKFLMRTILDIARSQGEDIYSLEGQLQCLEVFALGGQSEHDDGIDTSYYMTRAALSSTMNKITASGIKSAINVAVNTASAVGSSAVTKFMTQIASRLSVLITEKFVAQAVPIAGAIGGSTINLIFINHFQKMATAHFTLRRLERNYGEQLVKTTYENIKLKQ</sequence>
<dbReference type="PANTHER" id="PTHR41260:SF1">
    <property type="entry name" value="PROTEIN ECSC"/>
    <property type="match status" value="1"/>
</dbReference>
<comment type="caution">
    <text evidence="1">The sequence shown here is derived from an EMBL/GenBank/DDBJ whole genome shotgun (WGS) entry which is preliminary data.</text>
</comment>
<accession>A0A918VCI2</accession>
<dbReference type="Pfam" id="PF12787">
    <property type="entry name" value="EcsC"/>
    <property type="match status" value="1"/>
</dbReference>
<dbReference type="InterPro" id="IPR024787">
    <property type="entry name" value="EcsC"/>
</dbReference>
<keyword evidence="2" id="KW-1185">Reference proteome</keyword>